<sequence>MRVLMVIASVLLGALLFQSWRLDRAHNTVSQQGKDLKQAQQSVADKNNQLMAINVMAQANDRYQVRLQQQAEALSAALTTKDKRIKELINENAELKSWADTPLPADISRLQQRPAIVGAAGYHAYLSDSDALPAPRQSAKD</sequence>
<accession>A0ABD7Q1X7</accession>
<dbReference type="AlphaFoldDB" id="A0ABD7Q1X7"/>
<evidence type="ECO:0000313" key="2">
    <source>
        <dbReference type="Proteomes" id="UP000291600"/>
    </source>
</evidence>
<gene>
    <name evidence="1" type="ORF">EYY96_19180</name>
</gene>
<comment type="caution">
    <text evidence="1">The sequence shown here is derived from an EMBL/GenBank/DDBJ whole genome shotgun (WGS) entry which is preliminary data.</text>
</comment>
<evidence type="ECO:0000313" key="1">
    <source>
        <dbReference type="EMBL" id="TBL65696.1"/>
    </source>
</evidence>
<organism evidence="1 2">
    <name type="scientific">Hafnia alvei</name>
    <dbReference type="NCBI Taxonomy" id="569"/>
    <lineage>
        <taxon>Bacteria</taxon>
        <taxon>Pseudomonadati</taxon>
        <taxon>Pseudomonadota</taxon>
        <taxon>Gammaproteobacteria</taxon>
        <taxon>Enterobacterales</taxon>
        <taxon>Hafniaceae</taxon>
        <taxon>Hafnia</taxon>
    </lineage>
</organism>
<dbReference type="Proteomes" id="UP000291600">
    <property type="component" value="Unassembled WGS sequence"/>
</dbReference>
<reference evidence="1 2" key="1">
    <citation type="submission" date="2019-02" db="EMBL/GenBank/DDBJ databases">
        <title>Comparative genomic analysis of the Hafnia genus genomes.</title>
        <authorList>
            <person name="Zhiqiu Y."/>
            <person name="Chao Y."/>
            <person name="Yuhui D."/>
            <person name="Di H."/>
            <person name="Bin L."/>
        </authorList>
    </citation>
    <scope>NUCLEOTIDE SEQUENCE [LARGE SCALE GENOMIC DNA]</scope>
    <source>
        <strain evidence="1 2">PCM_1210</strain>
    </source>
</reference>
<dbReference type="EMBL" id="SITJ01000077">
    <property type="protein sequence ID" value="TBL65696.1"/>
    <property type="molecule type" value="Genomic_DNA"/>
</dbReference>
<dbReference type="InterPro" id="IPR020000">
    <property type="entry name" value="Phage_P2_LysB"/>
</dbReference>
<proteinExistence type="predicted"/>
<dbReference type="NCBIfam" id="TIGR03495">
    <property type="entry name" value="phage_LysB"/>
    <property type="match status" value="1"/>
</dbReference>
<protein>
    <submittedName>
        <fullName evidence="1">LysB family phage lysis regulatory protein</fullName>
    </submittedName>
</protein>
<name>A0ABD7Q1X7_HAFAL</name>